<proteinExistence type="predicted"/>
<protein>
    <submittedName>
        <fullName evidence="1">Uncharacterized protein</fullName>
    </submittedName>
</protein>
<dbReference type="EMBL" id="JAWDGP010002497">
    <property type="protein sequence ID" value="KAK3782574.1"/>
    <property type="molecule type" value="Genomic_DNA"/>
</dbReference>
<evidence type="ECO:0000313" key="1">
    <source>
        <dbReference type="EMBL" id="KAK3782574.1"/>
    </source>
</evidence>
<dbReference type="AlphaFoldDB" id="A0AAE1A7A0"/>
<name>A0AAE1A7A0_9GAST</name>
<organism evidence="1 2">
    <name type="scientific">Elysia crispata</name>
    <name type="common">lettuce slug</name>
    <dbReference type="NCBI Taxonomy" id="231223"/>
    <lineage>
        <taxon>Eukaryota</taxon>
        <taxon>Metazoa</taxon>
        <taxon>Spiralia</taxon>
        <taxon>Lophotrochozoa</taxon>
        <taxon>Mollusca</taxon>
        <taxon>Gastropoda</taxon>
        <taxon>Heterobranchia</taxon>
        <taxon>Euthyneura</taxon>
        <taxon>Panpulmonata</taxon>
        <taxon>Sacoglossa</taxon>
        <taxon>Placobranchoidea</taxon>
        <taxon>Plakobranchidae</taxon>
        <taxon>Elysia</taxon>
    </lineage>
</organism>
<gene>
    <name evidence="1" type="ORF">RRG08_028069</name>
</gene>
<sequence length="112" mass="12664">MHALNNKLVKNHHWPTGALSSTLGVREKLISQSGTCRDIYIIYTSHKWKDYCGKNCPTDSPVHNTVYDRFPEQNYIDTSNQATFGQMSNSPGSTGIAIIKRYRWLSGLSRST</sequence>
<reference evidence="1" key="1">
    <citation type="journal article" date="2023" name="G3 (Bethesda)">
        <title>A reference genome for the long-term kleptoplast-retaining sea slug Elysia crispata morphotype clarki.</title>
        <authorList>
            <person name="Eastman K.E."/>
            <person name="Pendleton A.L."/>
            <person name="Shaikh M.A."/>
            <person name="Suttiyut T."/>
            <person name="Ogas R."/>
            <person name="Tomko P."/>
            <person name="Gavelis G."/>
            <person name="Widhalm J.R."/>
            <person name="Wisecaver J.H."/>
        </authorList>
    </citation>
    <scope>NUCLEOTIDE SEQUENCE</scope>
    <source>
        <strain evidence="1">ECLA1</strain>
    </source>
</reference>
<comment type="caution">
    <text evidence="1">The sequence shown here is derived from an EMBL/GenBank/DDBJ whole genome shotgun (WGS) entry which is preliminary data.</text>
</comment>
<dbReference type="Proteomes" id="UP001283361">
    <property type="component" value="Unassembled WGS sequence"/>
</dbReference>
<keyword evidence="2" id="KW-1185">Reference proteome</keyword>
<evidence type="ECO:0000313" key="2">
    <source>
        <dbReference type="Proteomes" id="UP001283361"/>
    </source>
</evidence>
<accession>A0AAE1A7A0</accession>